<evidence type="ECO:0000256" key="1">
    <source>
        <dbReference type="ARBA" id="ARBA00022833"/>
    </source>
</evidence>
<dbReference type="EMBL" id="PGFB01000003">
    <property type="protein sequence ID" value="PJJ62257.1"/>
    <property type="molecule type" value="Genomic_DNA"/>
</dbReference>
<keyword evidence="2" id="KW-0812">Transmembrane</keyword>
<dbReference type="RefSeq" id="WP_170061978.1">
    <property type="nucleotide sequence ID" value="NZ_PGFB01000003.1"/>
</dbReference>
<dbReference type="GO" id="GO:0016811">
    <property type="term" value="F:hydrolase activity, acting on carbon-nitrogen (but not peptide) bonds, in linear amides"/>
    <property type="evidence" value="ECO:0007669"/>
    <property type="project" value="TreeGrafter"/>
</dbReference>
<evidence type="ECO:0000313" key="3">
    <source>
        <dbReference type="EMBL" id="PJJ62257.1"/>
    </source>
</evidence>
<dbReference type="AlphaFoldDB" id="A0A2M9BWC3"/>
<evidence type="ECO:0000256" key="2">
    <source>
        <dbReference type="SAM" id="Phobius"/>
    </source>
</evidence>
<dbReference type="PANTHER" id="PTHR12993:SF26">
    <property type="entry name" value="1D-MYO-INOSITOL 2-ACETAMIDO-2-DEOXY-ALPHA-D-GLUCOPYRANOSIDE DEACETYLASE"/>
    <property type="match status" value="1"/>
</dbReference>
<dbReference type="PANTHER" id="PTHR12993">
    <property type="entry name" value="N-ACETYLGLUCOSAMINYL-PHOSPHATIDYLINOSITOL DE-N-ACETYLASE-RELATED"/>
    <property type="match status" value="1"/>
</dbReference>
<keyword evidence="2" id="KW-0472">Membrane</keyword>
<feature type="transmembrane region" description="Helical" evidence="2">
    <location>
        <begin position="369"/>
        <end position="389"/>
    </location>
</feature>
<reference evidence="3 4" key="1">
    <citation type="submission" date="2017-11" db="EMBL/GenBank/DDBJ databases">
        <title>Genomic Encyclopedia of Archaeal and Bacterial Type Strains, Phase II (KMG-II): From Individual Species to Whole Genera.</title>
        <authorList>
            <person name="Goeker M."/>
        </authorList>
    </citation>
    <scope>NUCLEOTIDE SEQUENCE [LARGE SCALE GENOMIC DNA]</scope>
    <source>
        <strain evidence="3 4">DSM 25625</strain>
    </source>
</reference>
<feature type="transmembrane region" description="Helical" evidence="2">
    <location>
        <begin position="312"/>
        <end position="333"/>
    </location>
</feature>
<keyword evidence="4" id="KW-1185">Reference proteome</keyword>
<dbReference type="Proteomes" id="UP000230161">
    <property type="component" value="Unassembled WGS sequence"/>
</dbReference>
<accession>A0A2M9BWC3</accession>
<dbReference type="InterPro" id="IPR046095">
    <property type="entry name" value="DUF6113"/>
</dbReference>
<organism evidence="3 4">
    <name type="scientific">Compostimonas suwonensis</name>
    <dbReference type="NCBI Taxonomy" id="1048394"/>
    <lineage>
        <taxon>Bacteria</taxon>
        <taxon>Bacillati</taxon>
        <taxon>Actinomycetota</taxon>
        <taxon>Actinomycetes</taxon>
        <taxon>Micrococcales</taxon>
        <taxon>Microbacteriaceae</taxon>
        <taxon>Compostimonas</taxon>
    </lineage>
</organism>
<dbReference type="SUPFAM" id="SSF102588">
    <property type="entry name" value="LmbE-like"/>
    <property type="match status" value="1"/>
</dbReference>
<dbReference type="Pfam" id="PF19608">
    <property type="entry name" value="DUF6113"/>
    <property type="match status" value="1"/>
</dbReference>
<sequence>MVVQHVTERVLFVHAHPDDESIATGGTLARLVREGAQVTVLTATRGERGEVVPGPLKILEGTAELAVHRSHELAMAMAAVGVSDQRFLGSAEARAHGLPERIYRDSGMQWGGDGRAQAPDTLGPDDLCAADLDEIAADVVSVIDQLRPTAVVSYDADGGYGHPDHVRVHEATTLAASLTGAPLYLIEGSDAHTAAGAHTAEDAASRRIVDLRPAPENDPRDFAAKRAAMAAHASQLTVEDDEFVLSGGQRHPIGRVESFRRWSPPPLPVVEDVAPTLPQRITTYVVSFVIGAVFGLLGTVAQQKMVMIGDTAVPIGLVLSLLGVTALLVGLRLVLHDRLIVLIAAIGILAVIALLSLPGPGGSVLIPQGTIGLVWTIAPTLVATIVVAWPRIPPRPER</sequence>
<dbReference type="InterPro" id="IPR024078">
    <property type="entry name" value="LmbE-like_dom_sf"/>
</dbReference>
<name>A0A2M9BWC3_9MICO</name>
<protein>
    <submittedName>
        <fullName evidence="3">N-acetyl-1-D-myo-inositol-2-amino-2-deoxy-alpha-D-glucopyranoside deacetylase</fullName>
    </submittedName>
</protein>
<proteinExistence type="predicted"/>
<comment type="caution">
    <text evidence="3">The sequence shown here is derived from an EMBL/GenBank/DDBJ whole genome shotgun (WGS) entry which is preliminary data.</text>
</comment>
<evidence type="ECO:0000313" key="4">
    <source>
        <dbReference type="Proteomes" id="UP000230161"/>
    </source>
</evidence>
<dbReference type="InterPro" id="IPR003737">
    <property type="entry name" value="GlcNAc_PI_deacetylase-related"/>
</dbReference>
<dbReference type="Gene3D" id="3.40.50.10320">
    <property type="entry name" value="LmbE-like"/>
    <property type="match status" value="1"/>
</dbReference>
<keyword evidence="1" id="KW-0862">Zinc</keyword>
<feature type="transmembrane region" description="Helical" evidence="2">
    <location>
        <begin position="281"/>
        <end position="300"/>
    </location>
</feature>
<gene>
    <name evidence="3" type="ORF">CLV54_2054</name>
</gene>
<feature type="transmembrane region" description="Helical" evidence="2">
    <location>
        <begin position="339"/>
        <end position="357"/>
    </location>
</feature>
<keyword evidence="2" id="KW-1133">Transmembrane helix</keyword>
<dbReference type="Pfam" id="PF02585">
    <property type="entry name" value="PIG-L"/>
    <property type="match status" value="1"/>
</dbReference>
<dbReference type="GO" id="GO:0016137">
    <property type="term" value="P:glycoside metabolic process"/>
    <property type="evidence" value="ECO:0007669"/>
    <property type="project" value="UniProtKB-ARBA"/>
</dbReference>